<feature type="domain" description="Response regulatory" evidence="4">
    <location>
        <begin position="440"/>
        <end position="561"/>
    </location>
</feature>
<dbReference type="Pfam" id="PF08448">
    <property type="entry name" value="PAS_4"/>
    <property type="match status" value="1"/>
</dbReference>
<dbReference type="SMART" id="SM00448">
    <property type="entry name" value="REC"/>
    <property type="match status" value="1"/>
</dbReference>
<dbReference type="EMBL" id="JAOVZQ010000001">
    <property type="protein sequence ID" value="MCY0093944.1"/>
    <property type="molecule type" value="Genomic_DNA"/>
</dbReference>
<keyword evidence="1 3" id="KW-0597">Phosphoprotein</keyword>
<evidence type="ECO:0000256" key="2">
    <source>
        <dbReference type="ARBA" id="ARBA00023012"/>
    </source>
</evidence>
<dbReference type="CDD" id="cd17546">
    <property type="entry name" value="REC_hyHK_CKI1_RcsC-like"/>
    <property type="match status" value="1"/>
</dbReference>
<dbReference type="NCBIfam" id="TIGR00229">
    <property type="entry name" value="sensory_box"/>
    <property type="match status" value="1"/>
</dbReference>
<dbReference type="Pfam" id="PF12860">
    <property type="entry name" value="PAS_7"/>
    <property type="match status" value="1"/>
</dbReference>
<dbReference type="InterPro" id="IPR011006">
    <property type="entry name" value="CheY-like_superfamily"/>
</dbReference>
<dbReference type="Pfam" id="PF00072">
    <property type="entry name" value="Response_reg"/>
    <property type="match status" value="1"/>
</dbReference>
<sequence>MALNESGIQGRSFEAKTIEGLALALDIGIMIYDRNDTLIAASTQVRRFFDISPDVLMPGARLRDLFGAAYDAGGGVLGSTNGRPRNISREDWIAERIAVHWRERYESIEKLADGRWVRLCKRRMSDGILISTLSDVTNYKHQETELTRTRHQAELSQHILDNLANPVVVKDSELRYVVVNDAFCRIPGLHPKQVLGRTAAELVEPELAAHFEKIEGDVLATGVPYETVEDIFRADGNVMHVITRIRRSGTPGNYYVTISFDDVSAFIESGKFRPQTISRYGKKAAADAHIPLAAAEARPAPTGRVLVLDENRHRSAIRVAGLKSSGADAVAIADVHEALAFLDAASSAGIEISDVDISIEMALELSAMTVSAEHDLLRRAVERRIADGTRQAAPSRRIPGRAEPADVPVQTVPAPATAPAAAAAVPDSKPLGGSQIVRPRVLVAEDNDVNQIVFEQILEGIGVDFRIVSNGHEAVAAWQASVPDLILMDISMPGMNGLQATQAIRDAEAAATGDDAHVPIIAVTAHAMNGDKERCFAAGMDDYLSKPVSPEKLELIIEKWIGAARRAFATG</sequence>
<dbReference type="SMART" id="SM00091">
    <property type="entry name" value="PAS"/>
    <property type="match status" value="2"/>
</dbReference>
<dbReference type="PROSITE" id="PS50112">
    <property type="entry name" value="PAS"/>
    <property type="match status" value="1"/>
</dbReference>
<dbReference type="Proteomes" id="UP001081283">
    <property type="component" value="Unassembled WGS sequence"/>
</dbReference>
<evidence type="ECO:0000313" key="6">
    <source>
        <dbReference type="EMBL" id="MCY0093944.1"/>
    </source>
</evidence>
<dbReference type="PROSITE" id="PS50110">
    <property type="entry name" value="RESPONSE_REGULATORY"/>
    <property type="match status" value="1"/>
</dbReference>
<organism evidence="6 7">
    <name type="scientific">Hoeflea ulvae</name>
    <dbReference type="NCBI Taxonomy" id="2983764"/>
    <lineage>
        <taxon>Bacteria</taxon>
        <taxon>Pseudomonadati</taxon>
        <taxon>Pseudomonadota</taxon>
        <taxon>Alphaproteobacteria</taxon>
        <taxon>Hyphomicrobiales</taxon>
        <taxon>Rhizobiaceae</taxon>
        <taxon>Hoeflea</taxon>
    </lineage>
</organism>
<dbReference type="PANTHER" id="PTHR45339">
    <property type="entry name" value="HYBRID SIGNAL TRANSDUCTION HISTIDINE KINASE J"/>
    <property type="match status" value="1"/>
</dbReference>
<dbReference type="InterPro" id="IPR000014">
    <property type="entry name" value="PAS"/>
</dbReference>
<evidence type="ECO:0000259" key="4">
    <source>
        <dbReference type="PROSITE" id="PS50110"/>
    </source>
</evidence>
<dbReference type="InterPro" id="IPR013656">
    <property type="entry name" value="PAS_4"/>
</dbReference>
<protein>
    <submittedName>
        <fullName evidence="6">Response regulator</fullName>
    </submittedName>
</protein>
<dbReference type="InterPro" id="IPR001789">
    <property type="entry name" value="Sig_transdc_resp-reg_receiver"/>
</dbReference>
<reference evidence="6" key="1">
    <citation type="submission" date="2022-10" db="EMBL/GenBank/DDBJ databases">
        <title>Hoeflea sp. J2-29, isolated from marine algae.</title>
        <authorList>
            <person name="Kristyanto S."/>
            <person name="Kim J.M."/>
            <person name="Jeon C.O."/>
        </authorList>
    </citation>
    <scope>NUCLEOTIDE SEQUENCE</scope>
    <source>
        <strain evidence="6">J2-29</strain>
    </source>
</reference>
<feature type="domain" description="PAS" evidence="5">
    <location>
        <begin position="152"/>
        <end position="222"/>
    </location>
</feature>
<evidence type="ECO:0000256" key="3">
    <source>
        <dbReference type="PROSITE-ProRule" id="PRU00169"/>
    </source>
</evidence>
<dbReference type="CDD" id="cd00130">
    <property type="entry name" value="PAS"/>
    <property type="match status" value="1"/>
</dbReference>
<dbReference type="Gene3D" id="3.30.450.20">
    <property type="entry name" value="PAS domain"/>
    <property type="match status" value="1"/>
</dbReference>
<accession>A0ABT3YDT0</accession>
<evidence type="ECO:0000313" key="7">
    <source>
        <dbReference type="Proteomes" id="UP001081283"/>
    </source>
</evidence>
<dbReference type="InterPro" id="IPR035965">
    <property type="entry name" value="PAS-like_dom_sf"/>
</dbReference>
<evidence type="ECO:0000259" key="5">
    <source>
        <dbReference type="PROSITE" id="PS50112"/>
    </source>
</evidence>
<dbReference type="SUPFAM" id="SSF52172">
    <property type="entry name" value="CheY-like"/>
    <property type="match status" value="1"/>
</dbReference>
<gene>
    <name evidence="6" type="ORF">OEG82_07910</name>
</gene>
<evidence type="ECO:0000256" key="1">
    <source>
        <dbReference type="ARBA" id="ARBA00022553"/>
    </source>
</evidence>
<dbReference type="RefSeq" id="WP_267611884.1">
    <property type="nucleotide sequence ID" value="NZ_JAOVZQ010000001.1"/>
</dbReference>
<keyword evidence="7" id="KW-1185">Reference proteome</keyword>
<keyword evidence="2" id="KW-0902">Two-component regulatory system</keyword>
<dbReference type="SUPFAM" id="SSF55785">
    <property type="entry name" value="PYP-like sensor domain (PAS domain)"/>
    <property type="match status" value="1"/>
</dbReference>
<dbReference type="Gene3D" id="3.40.50.2300">
    <property type="match status" value="1"/>
</dbReference>
<name>A0ABT3YDT0_9HYPH</name>
<proteinExistence type="predicted"/>
<feature type="modified residue" description="4-aspartylphosphate" evidence="3">
    <location>
        <position position="489"/>
    </location>
</feature>
<comment type="caution">
    <text evidence="6">The sequence shown here is derived from an EMBL/GenBank/DDBJ whole genome shotgun (WGS) entry which is preliminary data.</text>
</comment>
<dbReference type="PANTHER" id="PTHR45339:SF1">
    <property type="entry name" value="HYBRID SIGNAL TRANSDUCTION HISTIDINE KINASE J"/>
    <property type="match status" value="1"/>
</dbReference>